<proteinExistence type="predicted"/>
<dbReference type="AlphaFoldDB" id="A0A164RJT9"/>
<sequence>MERMGIAVIGNVVGRVQEKNKTKKNKKKQKKKRHHSFYG</sequence>
<evidence type="ECO:0000256" key="1">
    <source>
        <dbReference type="SAM" id="MobiDB-lite"/>
    </source>
</evidence>
<dbReference type="EMBL" id="LRGB01002190">
    <property type="protein sequence ID" value="KZS08722.1"/>
    <property type="molecule type" value="Genomic_DNA"/>
</dbReference>
<evidence type="ECO:0000313" key="3">
    <source>
        <dbReference type="Proteomes" id="UP000076858"/>
    </source>
</evidence>
<reference evidence="2 3" key="1">
    <citation type="submission" date="2016-03" db="EMBL/GenBank/DDBJ databases">
        <title>EvidentialGene: Evidence-directed Construction of Genes on Genomes.</title>
        <authorList>
            <person name="Gilbert D.G."/>
            <person name="Choi J.-H."/>
            <person name="Mockaitis K."/>
            <person name="Colbourne J."/>
            <person name="Pfrender M."/>
        </authorList>
    </citation>
    <scope>NUCLEOTIDE SEQUENCE [LARGE SCALE GENOMIC DNA]</scope>
    <source>
        <strain evidence="2 3">Xinb3</strain>
        <tissue evidence="2">Complete organism</tissue>
    </source>
</reference>
<evidence type="ECO:0000313" key="2">
    <source>
        <dbReference type="EMBL" id="KZS08722.1"/>
    </source>
</evidence>
<comment type="caution">
    <text evidence="2">The sequence shown here is derived from an EMBL/GenBank/DDBJ whole genome shotgun (WGS) entry which is preliminary data.</text>
</comment>
<accession>A0A164RJT9</accession>
<keyword evidence="3" id="KW-1185">Reference proteome</keyword>
<feature type="region of interest" description="Disordered" evidence="1">
    <location>
        <begin position="15"/>
        <end position="39"/>
    </location>
</feature>
<name>A0A164RJT9_9CRUS</name>
<gene>
    <name evidence="2" type="ORF">APZ42_027457</name>
</gene>
<protein>
    <submittedName>
        <fullName evidence="2">Uncharacterized protein</fullName>
    </submittedName>
</protein>
<feature type="compositionally biased region" description="Basic residues" evidence="1">
    <location>
        <begin position="21"/>
        <end position="39"/>
    </location>
</feature>
<dbReference type="Proteomes" id="UP000076858">
    <property type="component" value="Unassembled WGS sequence"/>
</dbReference>
<organism evidence="2 3">
    <name type="scientific">Daphnia magna</name>
    <dbReference type="NCBI Taxonomy" id="35525"/>
    <lineage>
        <taxon>Eukaryota</taxon>
        <taxon>Metazoa</taxon>
        <taxon>Ecdysozoa</taxon>
        <taxon>Arthropoda</taxon>
        <taxon>Crustacea</taxon>
        <taxon>Branchiopoda</taxon>
        <taxon>Diplostraca</taxon>
        <taxon>Cladocera</taxon>
        <taxon>Anomopoda</taxon>
        <taxon>Daphniidae</taxon>
        <taxon>Daphnia</taxon>
    </lineage>
</organism>